<gene>
    <name evidence="3" type="ORF">PG993_009538</name>
</gene>
<keyword evidence="2" id="KW-1133">Transmembrane helix</keyword>
<feature type="transmembrane region" description="Helical" evidence="2">
    <location>
        <begin position="489"/>
        <end position="511"/>
    </location>
</feature>
<accession>A0ABR1SJP0</accession>
<protein>
    <submittedName>
        <fullName evidence="3">Uncharacterized protein</fullName>
    </submittedName>
</protein>
<proteinExistence type="predicted"/>
<keyword evidence="2" id="KW-0812">Transmembrane</keyword>
<comment type="caution">
    <text evidence="3">The sequence shown here is derived from an EMBL/GenBank/DDBJ whole genome shotgun (WGS) entry which is preliminary data.</text>
</comment>
<feature type="transmembrane region" description="Helical" evidence="2">
    <location>
        <begin position="447"/>
        <end position="469"/>
    </location>
</feature>
<evidence type="ECO:0000256" key="2">
    <source>
        <dbReference type="SAM" id="Phobius"/>
    </source>
</evidence>
<feature type="compositionally biased region" description="Basic and acidic residues" evidence="1">
    <location>
        <begin position="222"/>
        <end position="232"/>
    </location>
</feature>
<dbReference type="EMBL" id="JAQQWK010000009">
    <property type="protein sequence ID" value="KAK8034543.1"/>
    <property type="molecule type" value="Genomic_DNA"/>
</dbReference>
<keyword evidence="4" id="KW-1185">Reference proteome</keyword>
<feature type="region of interest" description="Disordered" evidence="1">
    <location>
        <begin position="201"/>
        <end position="232"/>
    </location>
</feature>
<evidence type="ECO:0000313" key="4">
    <source>
        <dbReference type="Proteomes" id="UP001444661"/>
    </source>
</evidence>
<keyword evidence="2" id="KW-0472">Membrane</keyword>
<reference evidence="3 4" key="1">
    <citation type="submission" date="2023-01" db="EMBL/GenBank/DDBJ databases">
        <title>Analysis of 21 Apiospora genomes using comparative genomics revels a genus with tremendous synthesis potential of carbohydrate active enzymes and secondary metabolites.</title>
        <authorList>
            <person name="Sorensen T."/>
        </authorList>
    </citation>
    <scope>NUCLEOTIDE SEQUENCE [LARGE SCALE GENOMIC DNA]</scope>
    <source>
        <strain evidence="3 4">CBS 33761</strain>
    </source>
</reference>
<dbReference type="Proteomes" id="UP001444661">
    <property type="component" value="Unassembled WGS sequence"/>
</dbReference>
<name>A0ABR1SJP0_9PEZI</name>
<evidence type="ECO:0000256" key="1">
    <source>
        <dbReference type="SAM" id="MobiDB-lite"/>
    </source>
</evidence>
<evidence type="ECO:0000313" key="3">
    <source>
        <dbReference type="EMBL" id="KAK8034543.1"/>
    </source>
</evidence>
<sequence>MAEYQTYKEDSLQWRDGVCIIFAGRANSKWQDPGILSTVPFSGDTFDTIARMFWVHSSIMRVINRSTDAHCSAEIGAWADKAPEATGTSDDHAFGLMLFGRSGLTSSQVYNCRSAASWDDDLALSATHIPERRFTFAVFYGCDAKRSAKLVERLQKSLKRVMHPMTLPLLFADVERDRHTKLIREYHTMLMQRACDFSNDSRRASEISEEPSSPSSSSVNEKPTEDLLRPERDSETMSQWMELYHLRNGLENWKAQLQKLADHQHELCYACPPSHGAQRNTSEQEVLRRCLAHQGTQIQARLQQLLLEYDEKIRQSSLIIDGMNFATQVEWNYIARKDIKTNLGIAESTMQTTNLTVEISKAAQRDSSHMRSIAVLTMAFLPGTFVACDNQDGLFYDFLRLAGQHREHPVTLHMDIRGGDLRFDCPDLGNMAVLGCFSGSACSQHSVWLVTLTTATFTSILLGFAVAISSSQSTPDLHATCNTKYDPAFWQRLAQLFVHLAVLMCLVSPAMRPHTRDRIRLPGGGLVLRRPGLQRADPSPLCGELRRGMLEPGLDRSPVHGVDRRRHAGGCGGAAGGRDCTVAEAVE</sequence>
<organism evidence="3 4">
    <name type="scientific">Apiospora rasikravindrae</name>
    <dbReference type="NCBI Taxonomy" id="990691"/>
    <lineage>
        <taxon>Eukaryota</taxon>
        <taxon>Fungi</taxon>
        <taxon>Dikarya</taxon>
        <taxon>Ascomycota</taxon>
        <taxon>Pezizomycotina</taxon>
        <taxon>Sordariomycetes</taxon>
        <taxon>Xylariomycetidae</taxon>
        <taxon>Amphisphaeriales</taxon>
        <taxon>Apiosporaceae</taxon>
        <taxon>Apiospora</taxon>
    </lineage>
</organism>